<keyword evidence="2" id="KW-1185">Reference proteome</keyword>
<dbReference type="InterPro" id="IPR016024">
    <property type="entry name" value="ARM-type_fold"/>
</dbReference>
<comment type="caution">
    <text evidence="1">The sequence shown here is derived from an EMBL/GenBank/DDBJ whole genome shotgun (WGS) entry which is preliminary data.</text>
</comment>
<dbReference type="OrthoDB" id="532542at2759"/>
<evidence type="ECO:0000313" key="1">
    <source>
        <dbReference type="EMBL" id="GAX76210.1"/>
    </source>
</evidence>
<reference evidence="1 2" key="1">
    <citation type="submission" date="2017-08" db="EMBL/GenBank/DDBJ databases">
        <title>Acidophilic green algal genome provides insights into adaptation to an acidic environment.</title>
        <authorList>
            <person name="Hirooka S."/>
            <person name="Hirose Y."/>
            <person name="Kanesaki Y."/>
            <person name="Higuchi S."/>
            <person name="Fujiwara T."/>
            <person name="Onuma R."/>
            <person name="Era A."/>
            <person name="Ohbayashi R."/>
            <person name="Uzuka A."/>
            <person name="Nozaki H."/>
            <person name="Yoshikawa H."/>
            <person name="Miyagishima S.Y."/>
        </authorList>
    </citation>
    <scope>NUCLEOTIDE SEQUENCE [LARGE SCALE GENOMIC DNA]</scope>
    <source>
        <strain evidence="1 2">NIES-2499</strain>
    </source>
</reference>
<dbReference type="EMBL" id="BEGY01000016">
    <property type="protein sequence ID" value="GAX76210.1"/>
    <property type="molecule type" value="Genomic_DNA"/>
</dbReference>
<dbReference type="AlphaFoldDB" id="A0A250X0C2"/>
<gene>
    <name evidence="1" type="ORF">CEUSTIGMA_g3654.t1</name>
</gene>
<protein>
    <recommendedName>
        <fullName evidence="3">Armadillo repeat-containing domain-containing protein</fullName>
    </recommendedName>
</protein>
<sequence length="235" mass="25462">MCSFKEYFTLTLRISTETTKELKNAFIMLVEILENGQDPKLQANVGAVLSCVMATSEELWEYFAVQLDLVPVLMRALSGSEEEAVLLNVLAALMSAAQGGESAASLIAKEGTQGLVLLCQQSHYTHRILESVADLICQVASYESCRISLTQSGIGELLVPLLSIENNEIRVRVLLALGMLLPGCEPLQKLLASGKAFVNQLVVLMSSNDMDIKGLSRDIFTGLAKAHKEDIASSL</sequence>
<proteinExistence type="predicted"/>
<dbReference type="InterPro" id="IPR011989">
    <property type="entry name" value="ARM-like"/>
</dbReference>
<dbReference type="Gene3D" id="1.25.10.10">
    <property type="entry name" value="Leucine-rich Repeat Variant"/>
    <property type="match status" value="1"/>
</dbReference>
<dbReference type="Proteomes" id="UP000232323">
    <property type="component" value="Unassembled WGS sequence"/>
</dbReference>
<evidence type="ECO:0000313" key="2">
    <source>
        <dbReference type="Proteomes" id="UP000232323"/>
    </source>
</evidence>
<evidence type="ECO:0008006" key="3">
    <source>
        <dbReference type="Google" id="ProtNLM"/>
    </source>
</evidence>
<organism evidence="1 2">
    <name type="scientific">Chlamydomonas eustigma</name>
    <dbReference type="NCBI Taxonomy" id="1157962"/>
    <lineage>
        <taxon>Eukaryota</taxon>
        <taxon>Viridiplantae</taxon>
        <taxon>Chlorophyta</taxon>
        <taxon>core chlorophytes</taxon>
        <taxon>Chlorophyceae</taxon>
        <taxon>CS clade</taxon>
        <taxon>Chlamydomonadales</taxon>
        <taxon>Chlamydomonadaceae</taxon>
        <taxon>Chlamydomonas</taxon>
    </lineage>
</organism>
<name>A0A250X0C2_9CHLO</name>
<dbReference type="SUPFAM" id="SSF48371">
    <property type="entry name" value="ARM repeat"/>
    <property type="match status" value="1"/>
</dbReference>
<accession>A0A250X0C2</accession>